<evidence type="ECO:0000259" key="2">
    <source>
        <dbReference type="Pfam" id="PF13472"/>
    </source>
</evidence>
<feature type="region of interest" description="Disordered" evidence="1">
    <location>
        <begin position="1"/>
        <end position="71"/>
    </location>
</feature>
<feature type="domain" description="SGNH hydrolase-type esterase" evidence="2">
    <location>
        <begin position="84"/>
        <end position="205"/>
    </location>
</feature>
<gene>
    <name evidence="3" type="ORF">DMH04_43020</name>
</gene>
<proteinExistence type="predicted"/>
<feature type="compositionally biased region" description="Basic residues" evidence="1">
    <location>
        <begin position="1"/>
        <end position="14"/>
    </location>
</feature>
<dbReference type="SUPFAM" id="SSF52266">
    <property type="entry name" value="SGNH hydrolase"/>
    <property type="match status" value="1"/>
</dbReference>
<dbReference type="OrthoDB" id="1828825at2"/>
<dbReference type="Pfam" id="PF13472">
    <property type="entry name" value="Lipase_GDSL_2"/>
    <property type="match status" value="1"/>
</dbReference>
<dbReference type="PANTHER" id="PTHR43784">
    <property type="entry name" value="GDSL-LIKE LIPASE/ACYLHYDROLASE, PUTATIVE (AFU_ORTHOLOGUE AFUA_2G00820)-RELATED"/>
    <property type="match status" value="1"/>
</dbReference>
<reference evidence="3 4" key="1">
    <citation type="submission" date="2018-05" db="EMBL/GenBank/DDBJ databases">
        <title>Evolution of GPA BGCs.</title>
        <authorList>
            <person name="Waglechner N."/>
            <person name="Wright G.D."/>
        </authorList>
    </citation>
    <scope>NUCLEOTIDE SEQUENCE [LARGE SCALE GENOMIC DNA]</scope>
    <source>
        <strain evidence="3 4">A82846</strain>
    </source>
</reference>
<organism evidence="3 4">
    <name type="scientific">Kibdelosporangium aridum</name>
    <dbReference type="NCBI Taxonomy" id="2030"/>
    <lineage>
        <taxon>Bacteria</taxon>
        <taxon>Bacillati</taxon>
        <taxon>Actinomycetota</taxon>
        <taxon>Actinomycetes</taxon>
        <taxon>Pseudonocardiales</taxon>
        <taxon>Pseudonocardiaceae</taxon>
        <taxon>Kibdelosporangium</taxon>
    </lineage>
</organism>
<name>A0A428YRV4_KIBAR</name>
<dbReference type="PANTHER" id="PTHR43784:SF2">
    <property type="entry name" value="GDSL-LIKE LIPASE_ACYLHYDROLASE, PUTATIVE (AFU_ORTHOLOGUE AFUA_2G00820)-RELATED"/>
    <property type="match status" value="1"/>
</dbReference>
<dbReference type="Gene3D" id="3.40.50.1110">
    <property type="entry name" value="SGNH hydrolase"/>
    <property type="match status" value="1"/>
</dbReference>
<dbReference type="AlphaFoldDB" id="A0A428YRV4"/>
<protein>
    <recommendedName>
        <fullName evidence="2">SGNH hydrolase-type esterase domain-containing protein</fullName>
    </recommendedName>
</protein>
<comment type="caution">
    <text evidence="3">The sequence shown here is derived from an EMBL/GenBank/DDBJ whole genome shotgun (WGS) entry which is preliminary data.</text>
</comment>
<feature type="compositionally biased region" description="Basic and acidic residues" evidence="1">
    <location>
        <begin position="15"/>
        <end position="24"/>
    </location>
</feature>
<dbReference type="EMBL" id="QHKI01000061">
    <property type="protein sequence ID" value="RSM71839.1"/>
    <property type="molecule type" value="Genomic_DNA"/>
</dbReference>
<dbReference type="InterPro" id="IPR036514">
    <property type="entry name" value="SGNH_hydro_sf"/>
</dbReference>
<evidence type="ECO:0000313" key="4">
    <source>
        <dbReference type="Proteomes" id="UP000287547"/>
    </source>
</evidence>
<sequence>MVALRRGGRRPRFRCKGDGGGVRRLDHRRRVHDHQLQPPLAGLPRRPDEGLRHRQLRSVSEPADARRRRPRVGRAGIARIDDDIVNRTGVRTVIVLQGINDMIHDPRTKDPALFAAGYREFVARLHAKGIKVIGATITPIKGWSGYDEQLETTRQGINEFVRTSGVFDAVVDFDKAIQDPADPLKIKPEFDAGDHLHPSDAGNAALAAAVDLGTL</sequence>
<evidence type="ECO:0000313" key="3">
    <source>
        <dbReference type="EMBL" id="RSM71839.1"/>
    </source>
</evidence>
<dbReference type="InterPro" id="IPR053140">
    <property type="entry name" value="GDSL_Rv0518-like"/>
</dbReference>
<dbReference type="Proteomes" id="UP000287547">
    <property type="component" value="Unassembled WGS sequence"/>
</dbReference>
<evidence type="ECO:0000256" key="1">
    <source>
        <dbReference type="SAM" id="MobiDB-lite"/>
    </source>
</evidence>
<accession>A0A428YRV4</accession>
<dbReference type="InterPro" id="IPR013830">
    <property type="entry name" value="SGNH_hydro"/>
</dbReference>